<reference evidence="10 11" key="1">
    <citation type="submission" date="2020-07" db="EMBL/GenBank/DDBJ databases">
        <title>Sequencing the genomes of 1000 actinobacteria strains.</title>
        <authorList>
            <person name="Klenk H.-P."/>
        </authorList>
    </citation>
    <scope>NUCLEOTIDE SEQUENCE [LARGE SCALE GENOMIC DNA]</scope>
    <source>
        <strain evidence="10 11">CXB654</strain>
    </source>
</reference>
<evidence type="ECO:0000256" key="3">
    <source>
        <dbReference type="ARBA" id="ARBA00022448"/>
    </source>
</evidence>
<keyword evidence="3" id="KW-0813">Transport</keyword>
<dbReference type="PANTHER" id="PTHR30047:SF7">
    <property type="entry name" value="HIGH-AFFINITY CHOLINE TRANSPORT PROTEIN"/>
    <property type="match status" value="1"/>
</dbReference>
<organism evidence="10 11">
    <name type="scientific">Spinactinospora alkalitolerans</name>
    <dbReference type="NCBI Taxonomy" id="687207"/>
    <lineage>
        <taxon>Bacteria</taxon>
        <taxon>Bacillati</taxon>
        <taxon>Actinomycetota</taxon>
        <taxon>Actinomycetes</taxon>
        <taxon>Streptosporangiales</taxon>
        <taxon>Nocardiopsidaceae</taxon>
        <taxon>Spinactinospora</taxon>
    </lineage>
</organism>
<accession>A0A852TU19</accession>
<dbReference type="Proteomes" id="UP000589036">
    <property type="component" value="Unassembled WGS sequence"/>
</dbReference>
<evidence type="ECO:0000256" key="9">
    <source>
        <dbReference type="SAM" id="Phobius"/>
    </source>
</evidence>
<feature type="transmembrane region" description="Helical" evidence="9">
    <location>
        <begin position="201"/>
        <end position="225"/>
    </location>
</feature>
<dbReference type="Pfam" id="PF02028">
    <property type="entry name" value="BCCT"/>
    <property type="match status" value="1"/>
</dbReference>
<dbReference type="InterPro" id="IPR000060">
    <property type="entry name" value="BCCT_transptr"/>
</dbReference>
<keyword evidence="5 9" id="KW-0812">Transmembrane</keyword>
<evidence type="ECO:0000256" key="8">
    <source>
        <dbReference type="SAM" id="MobiDB-lite"/>
    </source>
</evidence>
<dbReference type="RefSeq" id="WP_179642390.1">
    <property type="nucleotide sequence ID" value="NZ_BAAAYY010000013.1"/>
</dbReference>
<keyword evidence="4" id="KW-1003">Cell membrane</keyword>
<name>A0A852TU19_9ACTN</name>
<feature type="transmembrane region" description="Helical" evidence="9">
    <location>
        <begin position="95"/>
        <end position="115"/>
    </location>
</feature>
<evidence type="ECO:0000256" key="4">
    <source>
        <dbReference type="ARBA" id="ARBA00022475"/>
    </source>
</evidence>
<feature type="transmembrane region" description="Helical" evidence="9">
    <location>
        <begin position="334"/>
        <end position="352"/>
    </location>
</feature>
<feature type="transmembrane region" description="Helical" evidence="9">
    <location>
        <begin position="55"/>
        <end position="74"/>
    </location>
</feature>
<keyword evidence="11" id="KW-1185">Reference proteome</keyword>
<proteinExistence type="inferred from homology"/>
<dbReference type="AlphaFoldDB" id="A0A852TU19"/>
<feature type="transmembrane region" description="Helical" evidence="9">
    <location>
        <begin position="424"/>
        <end position="448"/>
    </location>
</feature>
<comment type="similarity">
    <text evidence="2">Belongs to the BCCT transporter (TC 2.A.15) family.</text>
</comment>
<feature type="transmembrane region" description="Helical" evidence="9">
    <location>
        <begin position="279"/>
        <end position="299"/>
    </location>
</feature>
<keyword evidence="7 9" id="KW-0472">Membrane</keyword>
<feature type="region of interest" description="Disordered" evidence="8">
    <location>
        <begin position="527"/>
        <end position="560"/>
    </location>
</feature>
<evidence type="ECO:0000256" key="5">
    <source>
        <dbReference type="ARBA" id="ARBA00022692"/>
    </source>
</evidence>
<feature type="transmembrane region" description="Helical" evidence="9">
    <location>
        <begin position="497"/>
        <end position="520"/>
    </location>
</feature>
<evidence type="ECO:0000256" key="6">
    <source>
        <dbReference type="ARBA" id="ARBA00022989"/>
    </source>
</evidence>
<feature type="transmembrane region" description="Helical" evidence="9">
    <location>
        <begin position="245"/>
        <end position="267"/>
    </location>
</feature>
<dbReference type="NCBIfam" id="TIGR00842">
    <property type="entry name" value="bcct"/>
    <property type="match status" value="1"/>
</dbReference>
<evidence type="ECO:0000313" key="10">
    <source>
        <dbReference type="EMBL" id="NYE46253.1"/>
    </source>
</evidence>
<comment type="subcellular location">
    <subcellularLocation>
        <location evidence="1">Cell membrane</location>
        <topology evidence="1">Multi-pass membrane protein</topology>
    </subcellularLocation>
</comment>
<comment type="caution">
    <text evidence="10">The sequence shown here is derived from an EMBL/GenBank/DDBJ whole genome shotgun (WGS) entry which is preliminary data.</text>
</comment>
<feature type="transmembrane region" description="Helical" evidence="9">
    <location>
        <begin position="469"/>
        <end position="491"/>
    </location>
</feature>
<keyword evidence="6 9" id="KW-1133">Transmembrane helix</keyword>
<dbReference type="EMBL" id="JACCCC010000001">
    <property type="protein sequence ID" value="NYE46253.1"/>
    <property type="molecule type" value="Genomic_DNA"/>
</dbReference>
<feature type="transmembrane region" description="Helical" evidence="9">
    <location>
        <begin position="17"/>
        <end position="35"/>
    </location>
</feature>
<dbReference type="GO" id="GO:0005886">
    <property type="term" value="C:plasma membrane"/>
    <property type="evidence" value="ECO:0007669"/>
    <property type="project" value="UniProtKB-SubCell"/>
</dbReference>
<dbReference type="GO" id="GO:0022857">
    <property type="term" value="F:transmembrane transporter activity"/>
    <property type="evidence" value="ECO:0007669"/>
    <property type="project" value="InterPro"/>
</dbReference>
<sequence length="560" mass="60298">MLDNLARRFGLRTNPQIFFVSTLLAVIFVVGTILFTEQVNELFSSMTGFILSSLSWFYILGVTVFLGFLIWIALSRFGAVRLGGPDARPEYSNGAWFAMLFAAGIGTILMFWGVAEPINHYANPPQAPVGMSTEEFAQTAGAAKQAITFTNYHFALHTWAIFTLPALAFSYFIFKRGLPMRVSSIFHPFLGDRIHGPIGKVIDVTTILGTLFGLSVSIGLGSAQINSGLAHLFGLPTDTDNPVTLVNQLVIIAVITAIATISVALGLDKGIKRLSNINIVMAIGLLIFVFFAGSTLFLAKGVVEQTGDYLARIIPLAFWNDTYADTGWQDGWTVFYWAWTITWAPFIGIFVARISKGRTIRQFVTGVLGLPSLFSVVWFGVFGLASFDIEQNNPGALVTPVVEEGDIPGALFAFLGAFPVPETITTVIALIAVVIVAIFFITSADSAALVIDMMCSGDQNTLPPARQRIFWAILGGLVALALVGGAGAAALDALAEVITVVGLPFFIMSFLMMASLVSALRKDPDVPGNEALRHQEHERPDSGTDSEPEPEPATARADGD</sequence>
<gene>
    <name evidence="10" type="ORF">HDA32_001373</name>
</gene>
<protein>
    <submittedName>
        <fullName evidence="10">Choline/carnitine/betaine transport</fullName>
    </submittedName>
</protein>
<evidence type="ECO:0000313" key="11">
    <source>
        <dbReference type="Proteomes" id="UP000589036"/>
    </source>
</evidence>
<dbReference type="PANTHER" id="PTHR30047">
    <property type="entry name" value="HIGH-AFFINITY CHOLINE TRANSPORT PROTEIN-RELATED"/>
    <property type="match status" value="1"/>
</dbReference>
<evidence type="ECO:0000256" key="7">
    <source>
        <dbReference type="ARBA" id="ARBA00023136"/>
    </source>
</evidence>
<feature type="transmembrane region" description="Helical" evidence="9">
    <location>
        <begin position="154"/>
        <end position="174"/>
    </location>
</feature>
<evidence type="ECO:0000256" key="2">
    <source>
        <dbReference type="ARBA" id="ARBA00005658"/>
    </source>
</evidence>
<evidence type="ECO:0000256" key="1">
    <source>
        <dbReference type="ARBA" id="ARBA00004651"/>
    </source>
</evidence>
<feature type="compositionally biased region" description="Basic and acidic residues" evidence="8">
    <location>
        <begin position="527"/>
        <end position="542"/>
    </location>
</feature>
<feature type="transmembrane region" description="Helical" evidence="9">
    <location>
        <begin position="364"/>
        <end position="387"/>
    </location>
</feature>